<dbReference type="InterPro" id="IPR000101">
    <property type="entry name" value="GGT_peptidase"/>
</dbReference>
<keyword evidence="5" id="KW-1185">Reference proteome</keyword>
<dbReference type="InterPro" id="IPR043138">
    <property type="entry name" value="GGT_lsub"/>
</dbReference>
<organism evidence="4 5">
    <name type="scientific">Dillenia turbinata</name>
    <dbReference type="NCBI Taxonomy" id="194707"/>
    <lineage>
        <taxon>Eukaryota</taxon>
        <taxon>Viridiplantae</taxon>
        <taxon>Streptophyta</taxon>
        <taxon>Embryophyta</taxon>
        <taxon>Tracheophyta</taxon>
        <taxon>Spermatophyta</taxon>
        <taxon>Magnoliopsida</taxon>
        <taxon>eudicotyledons</taxon>
        <taxon>Gunneridae</taxon>
        <taxon>Pentapetalae</taxon>
        <taxon>Dilleniales</taxon>
        <taxon>Dilleniaceae</taxon>
        <taxon>Dillenia</taxon>
    </lineage>
</organism>
<feature type="binding site" evidence="2">
    <location>
        <position position="361"/>
    </location>
    <ligand>
        <name>L-glutamate</name>
        <dbReference type="ChEBI" id="CHEBI:29985"/>
    </ligand>
</feature>
<feature type="binding site" evidence="2">
    <location>
        <begin position="389"/>
        <end position="390"/>
    </location>
    <ligand>
        <name>L-glutamate</name>
        <dbReference type="ChEBI" id="CHEBI:29985"/>
    </ligand>
</feature>
<evidence type="ECO:0008006" key="6">
    <source>
        <dbReference type="Google" id="ProtNLM"/>
    </source>
</evidence>
<accession>A0AAN8VAJ0</accession>
<dbReference type="PANTHER" id="PTHR11686">
    <property type="entry name" value="GAMMA GLUTAMYL TRANSPEPTIDASE"/>
    <property type="match status" value="1"/>
</dbReference>
<sequence length="518" mass="55808">DVSTRQHGVVAADDDRCSIIGRDVLREGGHAVDAAVAVALCLGVVGAGSSGIGGGSLLLLLRICNLSRKANGALSIAVPGELAGLHKAWKQYGKLPWQRLVLPAVSIAFKGFKISKYLHTQMVDTESGILADKGLRDIFAPNGKLLQPGDTCYNKKLGETLRTIAKNGIEAFYNGSIGLNLVRDVQKLGGILKMEDLRGYKVKTAEPLSAEIQGLTLLGVPPHSGSAVMMLILNILNQFGVPSGVTGPLGVHRLAEALKRAFAVRMNLGDPDFVNVSQVLSDMLSPKFARKLKKKIHDNTTFDSHYYGCKWNQTDDHGTSHISIVDSERNAVAMTTTINTYFGSQMLSQSTGILLNNQMDDFSIPGIFSSDFPPPAPANFIHPGKRPLSSMSPTIVHKNGQLKAVVGASGGLRIIAATTGVFVNHFWKGMNPFLSVMAPRIYHELYPNILEYENSTSMAGDHLELSKATRQSLQKKGHVLKMPDIGTTCQFVVRKLEGSKDELVAVSDPRKGGFPAGY</sequence>
<feature type="binding site" evidence="2">
    <location>
        <position position="411"/>
    </location>
    <ligand>
        <name>L-glutamate</name>
        <dbReference type="ChEBI" id="CHEBI:29985"/>
    </ligand>
</feature>
<dbReference type="GO" id="GO:0006751">
    <property type="term" value="P:glutathione catabolic process"/>
    <property type="evidence" value="ECO:0007669"/>
    <property type="project" value="InterPro"/>
</dbReference>
<gene>
    <name evidence="4" type="ORF">RJ641_010408</name>
</gene>
<dbReference type="PANTHER" id="PTHR11686:SF34">
    <property type="entry name" value="GLUTATHIONE HYDROLASE 1-RELATED"/>
    <property type="match status" value="1"/>
</dbReference>
<evidence type="ECO:0000313" key="5">
    <source>
        <dbReference type="Proteomes" id="UP001370490"/>
    </source>
</evidence>
<reference evidence="4 5" key="1">
    <citation type="submission" date="2023-12" db="EMBL/GenBank/DDBJ databases">
        <title>A high-quality genome assembly for Dillenia turbinata (Dilleniales).</title>
        <authorList>
            <person name="Chanderbali A."/>
        </authorList>
    </citation>
    <scope>NUCLEOTIDE SEQUENCE [LARGE SCALE GENOMIC DNA]</scope>
    <source>
        <strain evidence="4">LSX21</strain>
        <tissue evidence="4">Leaf</tissue>
    </source>
</reference>
<evidence type="ECO:0000313" key="4">
    <source>
        <dbReference type="EMBL" id="KAK6924208.1"/>
    </source>
</evidence>
<dbReference type="Gene3D" id="3.60.20.40">
    <property type="match status" value="1"/>
</dbReference>
<evidence type="ECO:0000256" key="3">
    <source>
        <dbReference type="SAM" id="Phobius"/>
    </source>
</evidence>
<dbReference type="FunFam" id="1.10.246.130:FF:000001">
    <property type="entry name" value="Gamma-glutamyltransferase 5 isoform 1"/>
    <property type="match status" value="1"/>
</dbReference>
<dbReference type="PRINTS" id="PR01210">
    <property type="entry name" value="GGTRANSPTASE"/>
</dbReference>
<feature type="active site" description="Nucleophile" evidence="1">
    <location>
        <position position="319"/>
    </location>
</feature>
<comment type="caution">
    <text evidence="4">The sequence shown here is derived from an EMBL/GenBank/DDBJ whole genome shotgun (WGS) entry which is preliminary data.</text>
</comment>
<keyword evidence="3" id="KW-0812">Transmembrane</keyword>
<evidence type="ECO:0000256" key="2">
    <source>
        <dbReference type="PIRSR" id="PIRSR600101-2"/>
    </source>
</evidence>
<dbReference type="Pfam" id="PF01019">
    <property type="entry name" value="G_glu_transpept"/>
    <property type="match status" value="2"/>
</dbReference>
<dbReference type="GO" id="GO:0036374">
    <property type="term" value="F:glutathione hydrolase activity"/>
    <property type="evidence" value="ECO:0007669"/>
    <property type="project" value="InterPro"/>
</dbReference>
<dbReference type="GO" id="GO:0005886">
    <property type="term" value="C:plasma membrane"/>
    <property type="evidence" value="ECO:0007669"/>
    <property type="project" value="TreeGrafter"/>
</dbReference>
<name>A0AAN8VAJ0_9MAGN</name>
<dbReference type="Gene3D" id="1.10.246.130">
    <property type="match status" value="1"/>
</dbReference>
<dbReference type="SUPFAM" id="SSF56235">
    <property type="entry name" value="N-terminal nucleophile aminohydrolases (Ntn hydrolases)"/>
    <property type="match status" value="1"/>
</dbReference>
<dbReference type="Proteomes" id="UP001370490">
    <property type="component" value="Unassembled WGS sequence"/>
</dbReference>
<dbReference type="InterPro" id="IPR029055">
    <property type="entry name" value="Ntn_hydrolases_N"/>
</dbReference>
<dbReference type="FunFam" id="3.60.20.40:FF:000001">
    <property type="entry name" value="Gamma-glutamyltranspeptidase 1"/>
    <property type="match status" value="1"/>
</dbReference>
<keyword evidence="3" id="KW-1133">Transmembrane helix</keyword>
<proteinExistence type="predicted"/>
<feature type="non-terminal residue" evidence="4">
    <location>
        <position position="1"/>
    </location>
</feature>
<dbReference type="AlphaFoldDB" id="A0AAN8VAJ0"/>
<protein>
    <recommendedName>
        <fullName evidence="6">Gamma-glutamyltransferase</fullName>
    </recommendedName>
</protein>
<feature type="binding site" evidence="2">
    <location>
        <begin position="337"/>
        <end position="339"/>
    </location>
    <ligand>
        <name>L-glutamate</name>
        <dbReference type="ChEBI" id="CHEBI:29985"/>
    </ligand>
</feature>
<dbReference type="EMBL" id="JBAMMX010000017">
    <property type="protein sequence ID" value="KAK6924208.1"/>
    <property type="molecule type" value="Genomic_DNA"/>
</dbReference>
<dbReference type="InterPro" id="IPR043137">
    <property type="entry name" value="GGT_ssub_C"/>
</dbReference>
<feature type="transmembrane region" description="Helical" evidence="3">
    <location>
        <begin position="34"/>
        <end position="61"/>
    </location>
</feature>
<evidence type="ECO:0000256" key="1">
    <source>
        <dbReference type="PIRSR" id="PIRSR600101-1"/>
    </source>
</evidence>
<keyword evidence="3" id="KW-0472">Membrane</keyword>